<dbReference type="Proteomes" id="UP000468735">
    <property type="component" value="Unassembled WGS sequence"/>
</dbReference>
<proteinExistence type="predicted"/>
<dbReference type="EMBL" id="WBMT01000004">
    <property type="protein sequence ID" value="KAB2350096.1"/>
    <property type="molecule type" value="Genomic_DNA"/>
</dbReference>
<dbReference type="OrthoDB" id="4334164at2"/>
<evidence type="ECO:0000256" key="1">
    <source>
        <dbReference type="SAM" id="MobiDB-lite"/>
    </source>
</evidence>
<evidence type="ECO:0000313" key="2">
    <source>
        <dbReference type="EMBL" id="KAB2350096.1"/>
    </source>
</evidence>
<feature type="region of interest" description="Disordered" evidence="1">
    <location>
        <begin position="1"/>
        <end position="44"/>
    </location>
</feature>
<keyword evidence="3" id="KW-1185">Reference proteome</keyword>
<organism evidence="2 3">
    <name type="scientific">Actinomadura rudentiformis</name>
    <dbReference type="NCBI Taxonomy" id="359158"/>
    <lineage>
        <taxon>Bacteria</taxon>
        <taxon>Bacillati</taxon>
        <taxon>Actinomycetota</taxon>
        <taxon>Actinomycetes</taxon>
        <taxon>Streptosporangiales</taxon>
        <taxon>Thermomonosporaceae</taxon>
        <taxon>Actinomadura</taxon>
    </lineage>
</organism>
<reference evidence="2 3" key="1">
    <citation type="submission" date="2019-09" db="EMBL/GenBank/DDBJ databases">
        <title>Actinomadura physcomitrii sp. nov., a novel actinomycete isolated from moss [Physcomitrium sphaericum (Ludw) Fuernr].</title>
        <authorList>
            <person name="Zhuang X."/>
            <person name="Liu C."/>
        </authorList>
    </citation>
    <scope>NUCLEOTIDE SEQUENCE [LARGE SCALE GENOMIC DNA]</scope>
    <source>
        <strain evidence="2 3">HMC1</strain>
    </source>
</reference>
<dbReference type="RefSeq" id="WP_151559703.1">
    <property type="nucleotide sequence ID" value="NZ_WBMT01000004.1"/>
</dbReference>
<accession>A0A6H9Z846</accession>
<sequence length="220" mass="23613">MLAVAGCGTPKPRDAALPASPKPCSERTSTASPKPTPTATRVPWRAEEMGDGSVRMTVGDIEAAPRHPDAERVADHRAPFRSYECDTVRITKVRGWWCTTTVEKLAVSGEIVVGGAKPRAQVKGAGFRTRCSGRPGRMRQHHVIQRDSWSSWRSYGGVGKTAWTSGQEQGGGRVTEVCPKGRVGSYNYRLSVNVESDSAPIGEAYAVSARIRADCGTGLS</sequence>
<name>A0A6H9Z846_9ACTN</name>
<protein>
    <submittedName>
        <fullName evidence="2">Uncharacterized protein</fullName>
    </submittedName>
</protein>
<evidence type="ECO:0000313" key="3">
    <source>
        <dbReference type="Proteomes" id="UP000468735"/>
    </source>
</evidence>
<dbReference type="AlphaFoldDB" id="A0A6H9Z846"/>
<comment type="caution">
    <text evidence="2">The sequence shown here is derived from an EMBL/GenBank/DDBJ whole genome shotgun (WGS) entry which is preliminary data.</text>
</comment>
<feature type="compositionally biased region" description="Low complexity" evidence="1">
    <location>
        <begin position="28"/>
        <end position="40"/>
    </location>
</feature>
<gene>
    <name evidence="2" type="ORF">F8566_09795</name>
</gene>